<dbReference type="SUPFAM" id="SSF51182">
    <property type="entry name" value="RmlC-like cupins"/>
    <property type="match status" value="1"/>
</dbReference>
<dbReference type="SUPFAM" id="SSF47413">
    <property type="entry name" value="lambda repressor-like DNA-binding domains"/>
    <property type="match status" value="1"/>
</dbReference>
<dbReference type="InterPro" id="IPR050807">
    <property type="entry name" value="TransReg_Diox_bact_type"/>
</dbReference>
<dbReference type="CDD" id="cd02209">
    <property type="entry name" value="cupin_XRE_C"/>
    <property type="match status" value="1"/>
</dbReference>
<keyword evidence="4" id="KW-1185">Reference proteome</keyword>
<organism evidence="3 4">
    <name type="scientific">Calderihabitans maritimus</name>
    <dbReference type="NCBI Taxonomy" id="1246530"/>
    <lineage>
        <taxon>Bacteria</taxon>
        <taxon>Bacillati</taxon>
        <taxon>Bacillota</taxon>
        <taxon>Clostridia</taxon>
        <taxon>Neomoorellales</taxon>
        <taxon>Calderihabitantaceae</taxon>
        <taxon>Calderihabitans</taxon>
    </lineage>
</organism>
<evidence type="ECO:0000313" key="4">
    <source>
        <dbReference type="Proteomes" id="UP000197032"/>
    </source>
</evidence>
<dbReference type="PANTHER" id="PTHR46797">
    <property type="entry name" value="HTH-TYPE TRANSCRIPTIONAL REGULATOR"/>
    <property type="match status" value="1"/>
</dbReference>
<dbReference type="PROSITE" id="PS50943">
    <property type="entry name" value="HTH_CROC1"/>
    <property type="match status" value="1"/>
</dbReference>
<dbReference type="GO" id="GO:0003700">
    <property type="term" value="F:DNA-binding transcription factor activity"/>
    <property type="evidence" value="ECO:0007669"/>
    <property type="project" value="TreeGrafter"/>
</dbReference>
<dbReference type="InterPro" id="IPR011051">
    <property type="entry name" value="RmlC_Cupin_sf"/>
</dbReference>
<proteinExistence type="predicted"/>
<dbReference type="GO" id="GO:0005829">
    <property type="term" value="C:cytosol"/>
    <property type="evidence" value="ECO:0007669"/>
    <property type="project" value="TreeGrafter"/>
</dbReference>
<dbReference type="Gene3D" id="2.60.120.10">
    <property type="entry name" value="Jelly Rolls"/>
    <property type="match status" value="1"/>
</dbReference>
<accession>A0A1Z5HWU2</accession>
<evidence type="ECO:0000256" key="1">
    <source>
        <dbReference type="ARBA" id="ARBA00023125"/>
    </source>
</evidence>
<evidence type="ECO:0000259" key="2">
    <source>
        <dbReference type="PROSITE" id="PS50943"/>
    </source>
</evidence>
<dbReference type="CDD" id="cd00093">
    <property type="entry name" value="HTH_XRE"/>
    <property type="match status" value="1"/>
</dbReference>
<dbReference type="Proteomes" id="UP000197032">
    <property type="component" value="Unassembled WGS sequence"/>
</dbReference>
<comment type="caution">
    <text evidence="3">The sequence shown here is derived from an EMBL/GenBank/DDBJ whole genome shotgun (WGS) entry which is preliminary data.</text>
</comment>
<feature type="domain" description="HTH cro/C1-type" evidence="2">
    <location>
        <begin position="8"/>
        <end position="62"/>
    </location>
</feature>
<sequence length="178" mass="19982">MTTFGQRLRQCRLEKGLTLQEVAQKTGLSLNYLSRVENDKVNITISTLLKLAKCYQKNPASFFSDSFSNAVRLVRKKERHSLGLDRGAELQVLLVDDAQSLEVLKIDLEPGNESAEMSYPGETFIVVTKGKLTVVVDDEEYVLQEGDSLRFEGGITHQWKNADEHSVTFLVIMTPSKS</sequence>
<dbReference type="InterPro" id="IPR013096">
    <property type="entry name" value="Cupin_2"/>
</dbReference>
<dbReference type="SMART" id="SM00530">
    <property type="entry name" value="HTH_XRE"/>
    <property type="match status" value="1"/>
</dbReference>
<dbReference type="Gene3D" id="1.10.260.40">
    <property type="entry name" value="lambda repressor-like DNA-binding domains"/>
    <property type="match status" value="1"/>
</dbReference>
<protein>
    <submittedName>
        <fullName evidence="3">MerR family transcriptional regulator</fullName>
    </submittedName>
</protein>
<keyword evidence="1" id="KW-0238">DNA-binding</keyword>
<dbReference type="OrthoDB" id="114637at2"/>
<reference evidence="4" key="1">
    <citation type="journal article" date="2017" name="Appl. Environ. Microbiol.">
        <title>Genomic analysis of Calderihabitans maritimus KKC1, a thermophilic hydrogenogenic carboxydotrophic bacterium isolated from marine sediment.</title>
        <authorList>
            <person name="Omae K."/>
            <person name="Yoneda Y."/>
            <person name="Fukuyama Y."/>
            <person name="Yoshida T."/>
            <person name="Sako Y."/>
        </authorList>
    </citation>
    <scope>NUCLEOTIDE SEQUENCE [LARGE SCALE GENOMIC DNA]</scope>
    <source>
        <strain evidence="4">KKC1</strain>
    </source>
</reference>
<name>A0A1Z5HWU2_9FIRM</name>
<dbReference type="PANTHER" id="PTHR46797:SF1">
    <property type="entry name" value="METHYLPHOSPHONATE SYNTHASE"/>
    <property type="match status" value="1"/>
</dbReference>
<dbReference type="GO" id="GO:0003677">
    <property type="term" value="F:DNA binding"/>
    <property type="evidence" value="ECO:0007669"/>
    <property type="project" value="UniProtKB-KW"/>
</dbReference>
<dbReference type="Pfam" id="PF01381">
    <property type="entry name" value="HTH_3"/>
    <property type="match status" value="1"/>
</dbReference>
<evidence type="ECO:0000313" key="3">
    <source>
        <dbReference type="EMBL" id="GAW93801.1"/>
    </source>
</evidence>
<dbReference type="EMBL" id="BDGJ01000168">
    <property type="protein sequence ID" value="GAW93801.1"/>
    <property type="molecule type" value="Genomic_DNA"/>
</dbReference>
<dbReference type="InterPro" id="IPR001387">
    <property type="entry name" value="Cro/C1-type_HTH"/>
</dbReference>
<dbReference type="InterPro" id="IPR010982">
    <property type="entry name" value="Lambda_DNA-bd_dom_sf"/>
</dbReference>
<dbReference type="AlphaFoldDB" id="A0A1Z5HWU2"/>
<dbReference type="Pfam" id="PF07883">
    <property type="entry name" value="Cupin_2"/>
    <property type="match status" value="1"/>
</dbReference>
<gene>
    <name evidence="3" type="ORF">KKC1_29280</name>
</gene>
<dbReference type="RefSeq" id="WP_088554868.1">
    <property type="nucleotide sequence ID" value="NZ_BDGJ01000168.1"/>
</dbReference>
<dbReference type="InterPro" id="IPR014710">
    <property type="entry name" value="RmlC-like_jellyroll"/>
</dbReference>